<dbReference type="EMBL" id="JAGSHT010000002">
    <property type="protein sequence ID" value="MBZ2194854.1"/>
    <property type="molecule type" value="Genomic_DNA"/>
</dbReference>
<proteinExistence type="predicted"/>
<dbReference type="PROSITE" id="PS51318">
    <property type="entry name" value="TAT"/>
    <property type="match status" value="1"/>
</dbReference>
<dbReference type="RefSeq" id="WP_223402170.1">
    <property type="nucleotide sequence ID" value="NZ_JAGSHT010000002.1"/>
</dbReference>
<dbReference type="Proteomes" id="UP000826651">
    <property type="component" value="Unassembled WGS sequence"/>
</dbReference>
<organism evidence="2 3">
    <name type="scientific">Occultella gossypii</name>
    <dbReference type="NCBI Taxonomy" id="2800820"/>
    <lineage>
        <taxon>Bacteria</taxon>
        <taxon>Bacillati</taxon>
        <taxon>Actinomycetota</taxon>
        <taxon>Actinomycetes</taxon>
        <taxon>Micrococcales</taxon>
        <taxon>Ruaniaceae</taxon>
        <taxon>Occultella</taxon>
    </lineage>
</organism>
<evidence type="ECO:0000313" key="2">
    <source>
        <dbReference type="EMBL" id="MBZ2194854.1"/>
    </source>
</evidence>
<protein>
    <recommendedName>
        <fullName evidence="4">BNR repeat-like domain-containing protein</fullName>
    </recommendedName>
</protein>
<dbReference type="CDD" id="cd15482">
    <property type="entry name" value="Sialidase_non-viral"/>
    <property type="match status" value="1"/>
</dbReference>
<keyword evidence="1" id="KW-0732">Signal</keyword>
<sequence>MSKTHDVSRRQLLGGAVVAATAATFAGSAAGAWADPDAAAPTDRPEPGGQASLEFDRHRYVQLEADFLGTDVATYPRIRTMSDGRYLLTYQDAKIGWNILWTTSTDLADWSAPQLLFASHPILDGTDDQCYSTVDTVVLANGDVLAVCSFRANHLFYHDMTVDGLMLRRSTDHGITWGSEEVIYVGANWEPYIGQLSSGEVQIYFSHTAPKIAVEATRHCSGVAIIRSFDDGATWTPDVRSHPFAADRVAQQYTHTNADGVKMITDQMPSALQTGPHGQIALAMESRQESGAYMISFAYTQDNWPDALDMDETGPTDRADNVWLGAAPYLAQFPTGETVVAYNVNSRQMLRLGDREARTFGDAVSFLPGTGYWGMVNVTGPQTLLASMAYARPTGNALMIGTLHLNRTLAAERIASAGHGGGHLWPSSENDLLIGSDGPSQVRIRAGRDAGRMLLRVERNGDAGGRSEVFIASRRRPDVRYRLALGTAGLDGLARFIGGGYVSVSSRSVGCTALVIDGTGSAAWELDFSASLLSGAMDEYAIAGLLYTDGEPGGEPVVDSNIGVEIDDPASWFTVTTSR</sequence>
<accession>A0ABS7S3D1</accession>
<evidence type="ECO:0008006" key="4">
    <source>
        <dbReference type="Google" id="ProtNLM"/>
    </source>
</evidence>
<comment type="caution">
    <text evidence="2">The sequence shown here is derived from an EMBL/GenBank/DDBJ whole genome shotgun (WGS) entry which is preliminary data.</text>
</comment>
<name>A0ABS7S3D1_9MICO</name>
<dbReference type="InterPro" id="IPR036278">
    <property type="entry name" value="Sialidase_sf"/>
</dbReference>
<feature type="signal peptide" evidence="1">
    <location>
        <begin position="1"/>
        <end position="34"/>
    </location>
</feature>
<dbReference type="InterPro" id="IPR006311">
    <property type="entry name" value="TAT_signal"/>
</dbReference>
<gene>
    <name evidence="2" type="ORF">KCQ71_01715</name>
</gene>
<evidence type="ECO:0000256" key="1">
    <source>
        <dbReference type="SAM" id="SignalP"/>
    </source>
</evidence>
<dbReference type="SUPFAM" id="SSF50939">
    <property type="entry name" value="Sialidases"/>
    <property type="match status" value="1"/>
</dbReference>
<feature type="chain" id="PRO_5045487322" description="BNR repeat-like domain-containing protein" evidence="1">
    <location>
        <begin position="35"/>
        <end position="579"/>
    </location>
</feature>
<evidence type="ECO:0000313" key="3">
    <source>
        <dbReference type="Proteomes" id="UP000826651"/>
    </source>
</evidence>
<reference evidence="2 3" key="1">
    <citation type="submission" date="2021-04" db="EMBL/GenBank/DDBJ databases">
        <title>Ruania sp. nov., isolated from sandy soil of mangrove forest.</title>
        <authorList>
            <person name="Ge X."/>
            <person name="Huang R."/>
            <person name="Liu W."/>
        </authorList>
    </citation>
    <scope>NUCLEOTIDE SEQUENCE [LARGE SCALE GENOMIC DNA]</scope>
    <source>
        <strain evidence="2 3">N2-46</strain>
    </source>
</reference>
<dbReference type="Gene3D" id="2.120.10.10">
    <property type="match status" value="1"/>
</dbReference>
<keyword evidence="3" id="KW-1185">Reference proteome</keyword>